<reference evidence="6 7" key="1">
    <citation type="submission" date="2019-04" db="EMBL/GenBank/DDBJ databases">
        <authorList>
            <person name="Feng G."/>
            <person name="Zhang J."/>
            <person name="Zhu H."/>
        </authorList>
    </citation>
    <scope>NUCLEOTIDE SEQUENCE [LARGE SCALE GENOMIC DNA]</scope>
    <source>
        <strain evidence="6 7">9PBR-1</strain>
    </source>
</reference>
<keyword evidence="2" id="KW-1003">Cell membrane</keyword>
<dbReference type="AlphaFoldDB" id="A0A4Z0QEX6"/>
<gene>
    <name evidence="6" type="ORF">E5K02_14615</name>
</gene>
<keyword evidence="5" id="KW-0732">Signal</keyword>
<name>A0A4Z0QEX6_9BACT</name>
<comment type="caution">
    <text evidence="6">The sequence shown here is derived from an EMBL/GenBank/DDBJ whole genome shotgun (WGS) entry which is preliminary data.</text>
</comment>
<accession>A0A4Z0QEX6</accession>
<keyword evidence="7" id="KW-1185">Reference proteome</keyword>
<evidence type="ECO:0000256" key="5">
    <source>
        <dbReference type="SAM" id="SignalP"/>
    </source>
</evidence>
<evidence type="ECO:0000313" key="7">
    <source>
        <dbReference type="Proteomes" id="UP000298471"/>
    </source>
</evidence>
<evidence type="ECO:0000313" key="6">
    <source>
        <dbReference type="EMBL" id="TGE27601.1"/>
    </source>
</evidence>
<proteinExistence type="predicted"/>
<evidence type="ECO:0000256" key="3">
    <source>
        <dbReference type="ARBA" id="ARBA00023136"/>
    </source>
</evidence>
<evidence type="ECO:0000256" key="1">
    <source>
        <dbReference type="ARBA" id="ARBA00004236"/>
    </source>
</evidence>
<feature type="region of interest" description="Disordered" evidence="4">
    <location>
        <begin position="211"/>
        <end position="233"/>
    </location>
</feature>
<dbReference type="Pfam" id="PF06977">
    <property type="entry name" value="SdiA-regulated"/>
    <property type="match status" value="1"/>
</dbReference>
<keyword evidence="3" id="KW-0472">Membrane</keyword>
<dbReference type="SUPFAM" id="SSF101898">
    <property type="entry name" value="NHL repeat"/>
    <property type="match status" value="1"/>
</dbReference>
<evidence type="ECO:0000256" key="4">
    <source>
        <dbReference type="SAM" id="MobiDB-lite"/>
    </source>
</evidence>
<sequence>MKNLLFALLTLSAACSSPAAKSSEYVAAEATLPVRNVNQRTAQPAVRATMSYDFTRPAATYAMPSELAELSGIALAGTTHITGIEDETGNLYEYNLHTKKVDRVIPFAGSGDYEDVARVGSDWFIMRSDGKLFRYSNGKTEEFETGLSFANETEGLTYDAASKTLLVACKAEPGAGLSYGQRAIYRLQPGTFKAEAKPAYILDIESIRNASPAPEAGSQKSGKKGKKKDSGRAFSPSAVAVHPVTGHVFVLSAKQNGIVELDTNGQLLAAQPLPDDLFPQAEGMTFTASGDLYVATEAGKGSGEAMIHLFRAQAR</sequence>
<evidence type="ECO:0000256" key="2">
    <source>
        <dbReference type="ARBA" id="ARBA00022475"/>
    </source>
</evidence>
<evidence type="ECO:0008006" key="8">
    <source>
        <dbReference type="Google" id="ProtNLM"/>
    </source>
</evidence>
<protein>
    <recommendedName>
        <fullName evidence="8">SdiA-regulated family protein</fullName>
    </recommendedName>
</protein>
<dbReference type="OrthoDB" id="5292493at2"/>
<dbReference type="InterPro" id="IPR009722">
    <property type="entry name" value="YjiK/CarP"/>
</dbReference>
<dbReference type="RefSeq" id="WP_135395714.1">
    <property type="nucleotide sequence ID" value="NZ_SRMB01000002.1"/>
</dbReference>
<dbReference type="Proteomes" id="UP000298471">
    <property type="component" value="Unassembled WGS sequence"/>
</dbReference>
<organism evidence="6 7">
    <name type="scientific">Hymenobacter metallicola</name>
    <dbReference type="NCBI Taxonomy" id="2563114"/>
    <lineage>
        <taxon>Bacteria</taxon>
        <taxon>Pseudomonadati</taxon>
        <taxon>Bacteroidota</taxon>
        <taxon>Cytophagia</taxon>
        <taxon>Cytophagales</taxon>
        <taxon>Hymenobacteraceae</taxon>
        <taxon>Hymenobacter</taxon>
    </lineage>
</organism>
<dbReference type="PROSITE" id="PS51257">
    <property type="entry name" value="PROKAR_LIPOPROTEIN"/>
    <property type="match status" value="1"/>
</dbReference>
<feature type="chain" id="PRO_5021462821" description="SdiA-regulated family protein" evidence="5">
    <location>
        <begin position="20"/>
        <end position="315"/>
    </location>
</feature>
<feature type="signal peptide" evidence="5">
    <location>
        <begin position="1"/>
        <end position="19"/>
    </location>
</feature>
<comment type="subcellular location">
    <subcellularLocation>
        <location evidence="1">Cell membrane</location>
    </subcellularLocation>
</comment>
<dbReference type="EMBL" id="SRMB01000002">
    <property type="protein sequence ID" value="TGE27601.1"/>
    <property type="molecule type" value="Genomic_DNA"/>
</dbReference>
<dbReference type="GO" id="GO:0005886">
    <property type="term" value="C:plasma membrane"/>
    <property type="evidence" value="ECO:0007669"/>
    <property type="project" value="UniProtKB-SubCell"/>
</dbReference>